<dbReference type="SUPFAM" id="SSF55486">
    <property type="entry name" value="Metalloproteases ('zincins'), catalytic domain"/>
    <property type="match status" value="1"/>
</dbReference>
<gene>
    <name evidence="12" type="ORF">PF008_g9241</name>
</gene>
<dbReference type="EC" id="3.4.24.70" evidence="8"/>
<keyword evidence="4 9" id="KW-0378">Hydrolase</keyword>
<evidence type="ECO:0000256" key="7">
    <source>
        <dbReference type="ARBA" id="ARBA00024603"/>
    </source>
</evidence>
<evidence type="ECO:0000259" key="10">
    <source>
        <dbReference type="Pfam" id="PF01432"/>
    </source>
</evidence>
<evidence type="ECO:0000256" key="1">
    <source>
        <dbReference type="ARBA" id="ARBA00006040"/>
    </source>
</evidence>
<evidence type="ECO:0000256" key="4">
    <source>
        <dbReference type="ARBA" id="ARBA00022801"/>
    </source>
</evidence>
<keyword evidence="2 9" id="KW-0645">Protease</keyword>
<dbReference type="InterPro" id="IPR034005">
    <property type="entry name" value="M3A_DCP"/>
</dbReference>
<dbReference type="CDD" id="cd06456">
    <property type="entry name" value="M3A_DCP"/>
    <property type="match status" value="1"/>
</dbReference>
<name>A0A6G0RX87_9STRA</name>
<comment type="similarity">
    <text evidence="1 9">Belongs to the peptidase M3 family.</text>
</comment>
<dbReference type="GO" id="GO:0046872">
    <property type="term" value="F:metal ion binding"/>
    <property type="evidence" value="ECO:0007669"/>
    <property type="project" value="UniProtKB-UniRule"/>
</dbReference>
<dbReference type="AlphaFoldDB" id="A0A6G0RX87"/>
<comment type="cofactor">
    <cofactor evidence="9">
        <name>Zn(2+)</name>
        <dbReference type="ChEBI" id="CHEBI:29105"/>
    </cofactor>
    <text evidence="9">Binds 1 zinc ion.</text>
</comment>
<keyword evidence="6 9" id="KW-0482">Metalloprotease</keyword>
<dbReference type="Pfam" id="PF19310">
    <property type="entry name" value="TOP_N"/>
    <property type="match status" value="1"/>
</dbReference>
<dbReference type="GO" id="GO:0006508">
    <property type="term" value="P:proteolysis"/>
    <property type="evidence" value="ECO:0007669"/>
    <property type="project" value="UniProtKB-KW"/>
</dbReference>
<dbReference type="Proteomes" id="UP000486351">
    <property type="component" value="Unassembled WGS sequence"/>
</dbReference>
<dbReference type="InterPro" id="IPR001567">
    <property type="entry name" value="Pept_M3A_M3B_dom"/>
</dbReference>
<dbReference type="GO" id="GO:0005829">
    <property type="term" value="C:cytosol"/>
    <property type="evidence" value="ECO:0007669"/>
    <property type="project" value="UniProtKB-ARBA"/>
</dbReference>
<dbReference type="EMBL" id="QXFY01000437">
    <property type="protein sequence ID" value="KAE9344391.1"/>
    <property type="molecule type" value="Genomic_DNA"/>
</dbReference>
<dbReference type="InterPro" id="IPR024077">
    <property type="entry name" value="Neurolysin/TOP_dom2"/>
</dbReference>
<evidence type="ECO:0000256" key="6">
    <source>
        <dbReference type="ARBA" id="ARBA00023049"/>
    </source>
</evidence>
<feature type="domain" description="Oligopeptidase A N-terminal" evidence="11">
    <location>
        <begin position="66"/>
        <end position="187"/>
    </location>
</feature>
<comment type="catalytic activity">
    <reaction evidence="7">
        <text>Hydrolysis of oligopeptides, with broad specificity. Gly or Ala commonly occur as P1 or P1' residues, but more distant residues are also important, as is shown by the fact that Z-Gly-Pro-Gly-|-Gly-Pro-Ala is cleaved, but not Z-(Gly)(5).</text>
        <dbReference type="EC" id="3.4.24.70"/>
    </reaction>
</comment>
<dbReference type="InterPro" id="IPR045090">
    <property type="entry name" value="Pept_M3A_M3B"/>
</dbReference>
<keyword evidence="3 9" id="KW-0479">Metal-binding</keyword>
<dbReference type="Gene3D" id="3.40.390.10">
    <property type="entry name" value="Collagenase (Catalytic Domain)"/>
    <property type="match status" value="1"/>
</dbReference>
<proteinExistence type="inferred from homology"/>
<evidence type="ECO:0000313" key="12">
    <source>
        <dbReference type="EMBL" id="KAE9344391.1"/>
    </source>
</evidence>
<sequence length="732" mass="82218">MLLRCVRPLRAASSSATSRRTSLFWRSFTSASVNSLEVCVRERQLPPFERLQLAEIEPAVTAAAAVFTRDLRELEKTLQDAGNGVQFADVVDPLETQGDALGRMWGVVGHLMSVRNSEELRAVHDKLQQLVIETVTEASQSKTLYDAYLAVREGDEWSKLELAQQRIIELSLRSATLSGVGLQGEDKDKFNKLKLRAAELSTKFSSNLLDATKAYSITVTDKKELEGLPPSLLQMFAQSARDDGHSEATPENGPWRVTLDPPSYVQFMKYSANRSLRETLYRAYATRASGESFDNEGIIVELLEIRQQIAKLLGFGSYAEVSISKKMAPSVEEVEKMHRDLREKCVEIAHEEVKTVAEYAKEHGQTEPLAPWDLGYWSEKLKAEKYLFTDEEIKPYFPLERVLDGLFSLTSRLFGVTIEAADGQAEVWNSDVRFFNVRSTEGDKEVIAQFFLDPYSRPKEKNGGAWMNTCVDRSCLLGPKEKGGKRIPVAYIICNQSPPVGETPSLMTFREVETIFHEFGHGLQHMLTQMEYGDVAGINGIEWDAVEIPSQMMENFCYDKDTIAAISGHYKTGEPLPDELFEKLKAARNYMVATGMLRQLGFGALDMYLHSHYSPSQEPLFAAQQRLLSEYAVLRPLEEDRFLCSFAHIFAGGYAAGYYSYKWAEILSCDAYGAFEEAAKESPEAAARVGRRFRDTILARGGGQHPEQVFEAFRGRKPSVLPLLTQYGMADK</sequence>
<evidence type="ECO:0000256" key="2">
    <source>
        <dbReference type="ARBA" id="ARBA00022670"/>
    </source>
</evidence>
<evidence type="ECO:0000256" key="8">
    <source>
        <dbReference type="ARBA" id="ARBA00026100"/>
    </source>
</evidence>
<dbReference type="PANTHER" id="PTHR11804:SF83">
    <property type="entry name" value="LD37516P"/>
    <property type="match status" value="1"/>
</dbReference>
<dbReference type="Pfam" id="PF01432">
    <property type="entry name" value="Peptidase_M3"/>
    <property type="match status" value="1"/>
</dbReference>
<feature type="domain" description="Peptidase M3A/M3B catalytic" evidence="10">
    <location>
        <begin position="267"/>
        <end position="728"/>
    </location>
</feature>
<evidence type="ECO:0000256" key="9">
    <source>
        <dbReference type="RuleBase" id="RU003435"/>
    </source>
</evidence>
<keyword evidence="5 9" id="KW-0862">Zinc</keyword>
<dbReference type="GO" id="GO:0004222">
    <property type="term" value="F:metalloendopeptidase activity"/>
    <property type="evidence" value="ECO:0007669"/>
    <property type="project" value="UniProtKB-EC"/>
</dbReference>
<organism evidence="12 13">
    <name type="scientific">Phytophthora fragariae</name>
    <dbReference type="NCBI Taxonomy" id="53985"/>
    <lineage>
        <taxon>Eukaryota</taxon>
        <taxon>Sar</taxon>
        <taxon>Stramenopiles</taxon>
        <taxon>Oomycota</taxon>
        <taxon>Peronosporomycetes</taxon>
        <taxon>Peronosporales</taxon>
        <taxon>Peronosporaceae</taxon>
        <taxon>Phytophthora</taxon>
    </lineage>
</organism>
<accession>A0A6G0RX87</accession>
<dbReference type="Gene3D" id="1.10.1370.10">
    <property type="entry name" value="Neurolysin, domain 3"/>
    <property type="match status" value="1"/>
</dbReference>
<dbReference type="GO" id="GO:0006518">
    <property type="term" value="P:peptide metabolic process"/>
    <property type="evidence" value="ECO:0007669"/>
    <property type="project" value="TreeGrafter"/>
</dbReference>
<dbReference type="Gene3D" id="1.10.1370.40">
    <property type="match status" value="1"/>
</dbReference>
<dbReference type="InterPro" id="IPR045666">
    <property type="entry name" value="OpdA_N"/>
</dbReference>
<evidence type="ECO:0000313" key="13">
    <source>
        <dbReference type="Proteomes" id="UP000486351"/>
    </source>
</evidence>
<comment type="caution">
    <text evidence="12">The sequence shown here is derived from an EMBL/GenBank/DDBJ whole genome shotgun (WGS) entry which is preliminary data.</text>
</comment>
<reference evidence="12 13" key="1">
    <citation type="submission" date="2018-09" db="EMBL/GenBank/DDBJ databases">
        <title>Genomic investigation of the strawberry pathogen Phytophthora fragariae indicates pathogenicity is determined by transcriptional variation in three key races.</title>
        <authorList>
            <person name="Adams T.M."/>
            <person name="Armitage A.D."/>
            <person name="Sobczyk M.K."/>
            <person name="Bates H.J."/>
            <person name="Dunwell J.M."/>
            <person name="Nellist C.F."/>
            <person name="Harrison R.J."/>
        </authorList>
    </citation>
    <scope>NUCLEOTIDE SEQUENCE [LARGE SCALE GENOMIC DNA]</scope>
    <source>
        <strain evidence="12 13">NOV-77</strain>
    </source>
</reference>
<evidence type="ECO:0000256" key="5">
    <source>
        <dbReference type="ARBA" id="ARBA00022833"/>
    </source>
</evidence>
<protein>
    <recommendedName>
        <fullName evidence="8">oligopeptidase A</fullName>
        <ecNumber evidence="8">3.4.24.70</ecNumber>
    </recommendedName>
</protein>
<dbReference type="InterPro" id="IPR024079">
    <property type="entry name" value="MetalloPept_cat_dom_sf"/>
</dbReference>
<dbReference type="FunFam" id="3.40.390.10:FF:000009">
    <property type="entry name" value="Oligopeptidase A"/>
    <property type="match status" value="1"/>
</dbReference>
<evidence type="ECO:0000259" key="11">
    <source>
        <dbReference type="Pfam" id="PF19310"/>
    </source>
</evidence>
<dbReference type="PANTHER" id="PTHR11804">
    <property type="entry name" value="PROTEASE M3 THIMET OLIGOPEPTIDASE-RELATED"/>
    <property type="match status" value="1"/>
</dbReference>
<evidence type="ECO:0000256" key="3">
    <source>
        <dbReference type="ARBA" id="ARBA00022723"/>
    </source>
</evidence>